<sequence length="65" mass="7323">MKKWIVRVHDNKTGDINSVDFVNTREHARRIKKTFKGIGLSGKITIGKAIVNSEGAFLANSKVYY</sequence>
<evidence type="ECO:0000313" key="1">
    <source>
        <dbReference type="EMBL" id="AIF71823.1"/>
    </source>
</evidence>
<accession>A0A0B4N1M7</accession>
<dbReference type="KEGG" id="vg:24725272"/>
<keyword evidence="2" id="KW-1185">Reference proteome</keyword>
<gene>
    <name evidence="1" type="ORF">SU10_071</name>
</gene>
<dbReference type="OrthoDB" id="24240at10239"/>
<dbReference type="EMBL" id="KM044272">
    <property type="protein sequence ID" value="AIF71823.1"/>
    <property type="molecule type" value="Genomic_DNA"/>
</dbReference>
<reference evidence="1 2" key="1">
    <citation type="journal article" date="2014" name="PLoS ONE">
        <title>Genomic, Proteomic, Morphological, and Phylogenetic Analyses of vB_EcoP_SU10, a Podoviridae Phage with C3 Morphology.</title>
        <authorList>
            <person name="Mirzaei M.K."/>
            <person name="Eriksson H."/>
            <person name="Kasuga K."/>
            <person name="Haggard-Ljungquist E."/>
            <person name="Nilsson A.S."/>
        </authorList>
    </citation>
    <scope>NUCLEOTIDE SEQUENCE [LARGE SCALE GENOMIC DNA]</scope>
</reference>
<name>A0A0B4N1M7_9CAUD</name>
<evidence type="ECO:0000313" key="2">
    <source>
        <dbReference type="Proteomes" id="UP000031602"/>
    </source>
</evidence>
<organism evidence="1 2">
    <name type="scientific">Escherichia phage vB_EcoP_SU10</name>
    <dbReference type="NCBI Taxonomy" id="1519788"/>
    <lineage>
        <taxon>Viruses</taxon>
        <taxon>Duplodnaviria</taxon>
        <taxon>Heunggongvirae</taxon>
        <taxon>Uroviricota</taxon>
        <taxon>Caudoviricetes</taxon>
        <taxon>Mktvariviridae</taxon>
        <taxon>Gordonclarkvirinae</taxon>
        <taxon>Kuravirus</taxon>
        <taxon>Kuravirus CHD5UKE1</taxon>
        <taxon>Kuravirus SU10</taxon>
    </lineage>
</organism>
<dbReference type="GeneID" id="24725272"/>
<dbReference type="RefSeq" id="YP_009152922.1">
    <property type="nucleotide sequence ID" value="NC_027395.1"/>
</dbReference>
<proteinExistence type="predicted"/>
<dbReference type="Proteomes" id="UP000031602">
    <property type="component" value="Segment"/>
</dbReference>
<protein>
    <submittedName>
        <fullName evidence="1">Uncharacterized protein</fullName>
    </submittedName>
</protein>